<dbReference type="Proteomes" id="UP001160148">
    <property type="component" value="Unassembled WGS sequence"/>
</dbReference>
<comment type="caution">
    <text evidence="1">The sequence shown here is derived from an EMBL/GenBank/DDBJ whole genome shotgun (WGS) entry which is preliminary data.</text>
</comment>
<sequence length="99" mass="10997">MEVIDLEPKGVLAALESAFLASSNGDYTLVETAANDINVTSMWRLKNGQQVAKVSVPRDAKPTEVSRVRIGWTSFRLRICHPEATRCFKYHCFGHSQGS</sequence>
<evidence type="ECO:0000313" key="2">
    <source>
        <dbReference type="Proteomes" id="UP001160148"/>
    </source>
</evidence>
<accession>A0AAV0W8B6</accession>
<dbReference type="EMBL" id="CARXXK010000001">
    <property type="protein sequence ID" value="CAI6352109.1"/>
    <property type="molecule type" value="Genomic_DNA"/>
</dbReference>
<evidence type="ECO:0000313" key="1">
    <source>
        <dbReference type="EMBL" id="CAI6352109.1"/>
    </source>
</evidence>
<protein>
    <submittedName>
        <fullName evidence="1">Uncharacterized protein</fullName>
    </submittedName>
</protein>
<keyword evidence="2" id="KW-1185">Reference proteome</keyword>
<organism evidence="1 2">
    <name type="scientific">Macrosiphum euphorbiae</name>
    <name type="common">potato aphid</name>
    <dbReference type="NCBI Taxonomy" id="13131"/>
    <lineage>
        <taxon>Eukaryota</taxon>
        <taxon>Metazoa</taxon>
        <taxon>Ecdysozoa</taxon>
        <taxon>Arthropoda</taxon>
        <taxon>Hexapoda</taxon>
        <taxon>Insecta</taxon>
        <taxon>Pterygota</taxon>
        <taxon>Neoptera</taxon>
        <taxon>Paraneoptera</taxon>
        <taxon>Hemiptera</taxon>
        <taxon>Sternorrhyncha</taxon>
        <taxon>Aphidomorpha</taxon>
        <taxon>Aphidoidea</taxon>
        <taxon>Aphididae</taxon>
        <taxon>Macrosiphini</taxon>
        <taxon>Macrosiphum</taxon>
    </lineage>
</organism>
<reference evidence="1 2" key="1">
    <citation type="submission" date="2023-01" db="EMBL/GenBank/DDBJ databases">
        <authorList>
            <person name="Whitehead M."/>
        </authorList>
    </citation>
    <scope>NUCLEOTIDE SEQUENCE [LARGE SCALE GENOMIC DNA]</scope>
</reference>
<name>A0AAV0W8B6_9HEMI</name>
<gene>
    <name evidence="1" type="ORF">MEUPH1_LOCUS8393</name>
</gene>
<proteinExistence type="predicted"/>
<dbReference type="AlphaFoldDB" id="A0AAV0W8B6"/>